<evidence type="ECO:0000313" key="2">
    <source>
        <dbReference type="Proteomes" id="UP001215598"/>
    </source>
</evidence>
<keyword evidence="2" id="KW-1185">Reference proteome</keyword>
<accession>A0AAD7MXL2</accession>
<dbReference type="EMBL" id="JARKIB010000121">
    <property type="protein sequence ID" value="KAJ7736484.1"/>
    <property type="molecule type" value="Genomic_DNA"/>
</dbReference>
<protein>
    <submittedName>
        <fullName evidence="1">Uncharacterized protein</fullName>
    </submittedName>
</protein>
<comment type="caution">
    <text evidence="1">The sequence shown here is derived from an EMBL/GenBank/DDBJ whole genome shotgun (WGS) entry which is preliminary data.</text>
</comment>
<name>A0AAD7MXL2_9AGAR</name>
<dbReference type="InterPro" id="IPR032675">
    <property type="entry name" value="LRR_dom_sf"/>
</dbReference>
<evidence type="ECO:0000313" key="1">
    <source>
        <dbReference type="EMBL" id="KAJ7736484.1"/>
    </source>
</evidence>
<dbReference type="Gene3D" id="3.80.10.10">
    <property type="entry name" value="Ribonuclease Inhibitor"/>
    <property type="match status" value="1"/>
</dbReference>
<reference evidence="1" key="1">
    <citation type="submission" date="2023-03" db="EMBL/GenBank/DDBJ databases">
        <title>Massive genome expansion in bonnet fungi (Mycena s.s.) driven by repeated elements and novel gene families across ecological guilds.</title>
        <authorList>
            <consortium name="Lawrence Berkeley National Laboratory"/>
            <person name="Harder C.B."/>
            <person name="Miyauchi S."/>
            <person name="Viragh M."/>
            <person name="Kuo A."/>
            <person name="Thoen E."/>
            <person name="Andreopoulos B."/>
            <person name="Lu D."/>
            <person name="Skrede I."/>
            <person name="Drula E."/>
            <person name="Henrissat B."/>
            <person name="Morin E."/>
            <person name="Kohler A."/>
            <person name="Barry K."/>
            <person name="LaButti K."/>
            <person name="Morin E."/>
            <person name="Salamov A."/>
            <person name="Lipzen A."/>
            <person name="Mereny Z."/>
            <person name="Hegedus B."/>
            <person name="Baldrian P."/>
            <person name="Stursova M."/>
            <person name="Weitz H."/>
            <person name="Taylor A."/>
            <person name="Grigoriev I.V."/>
            <person name="Nagy L.G."/>
            <person name="Martin F."/>
            <person name="Kauserud H."/>
        </authorList>
    </citation>
    <scope>NUCLEOTIDE SEQUENCE</scope>
    <source>
        <strain evidence="1">CBHHK182m</strain>
    </source>
</reference>
<dbReference type="AlphaFoldDB" id="A0AAD7MXL2"/>
<sequence>MSTPSTSTVRSRGRRVSATLRLLTLPFLWERFDLSQPIPQPSGELEYLPRIKSVHVWWRSSPSEQETVALVDFLNSLPNLSGLQIARYHDTPWHGFAPDFGFASPPNVTALSISNPLHTILAAFPNLKTLACPAMFFDSPVLGAAKICLPHLEALIGLRFLSDHDHETLAQDFPHLRVLAVTSIQTSNVLAVFSRFRAFNNLTELSTFRGKTTPLSLGELIAGGRDVLRASHSRGPKLLRVWKDDEAGP</sequence>
<proteinExistence type="predicted"/>
<organism evidence="1 2">
    <name type="scientific">Mycena metata</name>
    <dbReference type="NCBI Taxonomy" id="1033252"/>
    <lineage>
        <taxon>Eukaryota</taxon>
        <taxon>Fungi</taxon>
        <taxon>Dikarya</taxon>
        <taxon>Basidiomycota</taxon>
        <taxon>Agaricomycotina</taxon>
        <taxon>Agaricomycetes</taxon>
        <taxon>Agaricomycetidae</taxon>
        <taxon>Agaricales</taxon>
        <taxon>Marasmiineae</taxon>
        <taxon>Mycenaceae</taxon>
        <taxon>Mycena</taxon>
    </lineage>
</organism>
<gene>
    <name evidence="1" type="ORF">B0H16DRAFT_1730818</name>
</gene>
<dbReference type="Proteomes" id="UP001215598">
    <property type="component" value="Unassembled WGS sequence"/>
</dbReference>